<dbReference type="AlphaFoldDB" id="A0AAD5R590"/>
<protein>
    <submittedName>
        <fullName evidence="1">Uncharacterized protein</fullName>
    </submittedName>
</protein>
<evidence type="ECO:0000313" key="1">
    <source>
        <dbReference type="EMBL" id="KAJ1369913.1"/>
    </source>
</evidence>
<proteinExistence type="predicted"/>
<sequence>MQFRCREPRAFTASGPSNLPIIAVYTDKNEVSALNPGIATSKDAVQALVQRFAMQTGRLWKAAFSSAAR</sequence>
<reference evidence="1" key="1">
    <citation type="submission" date="2021-06" db="EMBL/GenBank/DDBJ databases">
        <title>Parelaphostrongylus tenuis whole genome reference sequence.</title>
        <authorList>
            <person name="Garwood T.J."/>
            <person name="Larsen P.A."/>
            <person name="Fountain-Jones N.M."/>
            <person name="Garbe J.R."/>
            <person name="Macchietto M.G."/>
            <person name="Kania S.A."/>
            <person name="Gerhold R.W."/>
            <person name="Richards J.E."/>
            <person name="Wolf T.M."/>
        </authorList>
    </citation>
    <scope>NUCLEOTIDE SEQUENCE</scope>
    <source>
        <strain evidence="1">MNPRO001-30</strain>
        <tissue evidence="1">Meninges</tissue>
    </source>
</reference>
<evidence type="ECO:0000313" key="2">
    <source>
        <dbReference type="Proteomes" id="UP001196413"/>
    </source>
</evidence>
<organism evidence="1 2">
    <name type="scientific">Parelaphostrongylus tenuis</name>
    <name type="common">Meningeal worm</name>
    <dbReference type="NCBI Taxonomy" id="148309"/>
    <lineage>
        <taxon>Eukaryota</taxon>
        <taxon>Metazoa</taxon>
        <taxon>Ecdysozoa</taxon>
        <taxon>Nematoda</taxon>
        <taxon>Chromadorea</taxon>
        <taxon>Rhabditida</taxon>
        <taxon>Rhabditina</taxon>
        <taxon>Rhabditomorpha</taxon>
        <taxon>Strongyloidea</taxon>
        <taxon>Metastrongylidae</taxon>
        <taxon>Parelaphostrongylus</taxon>
    </lineage>
</organism>
<gene>
    <name evidence="1" type="ORF">KIN20_031515</name>
</gene>
<dbReference type="Proteomes" id="UP001196413">
    <property type="component" value="Unassembled WGS sequence"/>
</dbReference>
<keyword evidence="2" id="KW-1185">Reference proteome</keyword>
<accession>A0AAD5R590</accession>
<name>A0AAD5R590_PARTN</name>
<dbReference type="EMBL" id="JAHQIW010006698">
    <property type="protein sequence ID" value="KAJ1369913.1"/>
    <property type="molecule type" value="Genomic_DNA"/>
</dbReference>
<comment type="caution">
    <text evidence="1">The sequence shown here is derived from an EMBL/GenBank/DDBJ whole genome shotgun (WGS) entry which is preliminary data.</text>
</comment>